<dbReference type="RefSeq" id="WP_148909286.1">
    <property type="nucleotide sequence ID" value="NZ_VNHX01000016.1"/>
</dbReference>
<dbReference type="AlphaFoldDB" id="A0A5S5DBD8"/>
<dbReference type="SUPFAM" id="SSF53756">
    <property type="entry name" value="UDP-Glycosyltransferase/glycogen phosphorylase"/>
    <property type="match status" value="1"/>
</dbReference>
<dbReference type="PANTHER" id="PTHR12526:SF627">
    <property type="entry name" value="D-RHAMNOSYLTRANSFERASE WBPZ"/>
    <property type="match status" value="1"/>
</dbReference>
<reference evidence="1 2" key="1">
    <citation type="submission" date="2019-07" db="EMBL/GenBank/DDBJ databases">
        <title>Genomic Encyclopedia of Archaeal and Bacterial Type Strains, Phase II (KMG-II): from individual species to whole genera.</title>
        <authorList>
            <person name="Goeker M."/>
        </authorList>
    </citation>
    <scope>NUCLEOTIDE SEQUENCE [LARGE SCALE GENOMIC DNA]</scope>
    <source>
        <strain evidence="1 2">DSM 18850</strain>
    </source>
</reference>
<comment type="caution">
    <text evidence="1">The sequence shown here is derived from an EMBL/GenBank/DDBJ whole genome shotgun (WGS) entry which is preliminary data.</text>
</comment>
<sequence>MQGQQRLRIFTWHIHGAYLYYLSLGNYDIYIPYDEKKSDRYVGRGNTYPFGPNVIEVPVQEVRNMSFDLILYQCDENYLEDQQHILSAEQRTLPRIYIEHDPPRGHPTNEVHPVQDPAVTVVHVTHFNKLMWDTAVPDVRVISHGVATGTERYKGTIKKGIVVINNIKRRGRLLGHDIFERVREAVPLDIVGMGAEEYGIGEVLHPDLPAFISQYRFFFHPIRYTSLGLSVCEAMMIGMPVVGLATTELTTVIKNGESGYIHTDIDYLIDKMQLLLQVPTVAYDISNAAYERAKELFDIRRFTADWERLFIEKVNTK</sequence>
<dbReference type="GO" id="GO:0016740">
    <property type="term" value="F:transferase activity"/>
    <property type="evidence" value="ECO:0007669"/>
    <property type="project" value="UniProtKB-KW"/>
</dbReference>
<keyword evidence="2" id="KW-1185">Reference proteome</keyword>
<dbReference type="PANTHER" id="PTHR12526">
    <property type="entry name" value="GLYCOSYLTRANSFERASE"/>
    <property type="match status" value="1"/>
</dbReference>
<organism evidence="1 2">
    <name type="scientific">Sphingobacterium allocomposti</name>
    <dbReference type="NCBI Taxonomy" id="415956"/>
    <lineage>
        <taxon>Bacteria</taxon>
        <taxon>Pseudomonadati</taxon>
        <taxon>Bacteroidota</taxon>
        <taxon>Sphingobacteriia</taxon>
        <taxon>Sphingobacteriales</taxon>
        <taxon>Sphingobacteriaceae</taxon>
        <taxon>Sphingobacterium</taxon>
    </lineage>
</organism>
<gene>
    <name evidence="1" type="ORF">BC792_11658</name>
</gene>
<name>A0A5S5DBD8_9SPHI</name>
<dbReference type="Gene3D" id="3.40.50.2000">
    <property type="entry name" value="Glycogen Phosphorylase B"/>
    <property type="match status" value="1"/>
</dbReference>
<keyword evidence="1" id="KW-0808">Transferase</keyword>
<proteinExistence type="predicted"/>
<accession>A0A5S5DBD8</accession>
<evidence type="ECO:0000313" key="2">
    <source>
        <dbReference type="Proteomes" id="UP000325105"/>
    </source>
</evidence>
<dbReference type="OrthoDB" id="9794513at2"/>
<dbReference type="EMBL" id="VNHX01000016">
    <property type="protein sequence ID" value="TYP92456.1"/>
    <property type="molecule type" value="Genomic_DNA"/>
</dbReference>
<dbReference type="Proteomes" id="UP000325105">
    <property type="component" value="Unassembled WGS sequence"/>
</dbReference>
<protein>
    <submittedName>
        <fullName evidence="1">Glycosyltransferase involved in cell wall biosynthesis</fullName>
    </submittedName>
</protein>
<dbReference type="Pfam" id="PF13692">
    <property type="entry name" value="Glyco_trans_1_4"/>
    <property type="match status" value="1"/>
</dbReference>
<evidence type="ECO:0000313" key="1">
    <source>
        <dbReference type="EMBL" id="TYP92456.1"/>
    </source>
</evidence>